<feature type="transmembrane region" description="Helical" evidence="6">
    <location>
        <begin position="403"/>
        <end position="423"/>
    </location>
</feature>
<dbReference type="InterPro" id="IPR003838">
    <property type="entry name" value="ABC3_permease_C"/>
</dbReference>
<feature type="transmembrane region" description="Helical" evidence="6">
    <location>
        <begin position="485"/>
        <end position="504"/>
    </location>
</feature>
<evidence type="ECO:0000259" key="8">
    <source>
        <dbReference type="Pfam" id="PF12704"/>
    </source>
</evidence>
<dbReference type="PANTHER" id="PTHR30287">
    <property type="entry name" value="MEMBRANE COMPONENT OF PREDICTED ABC SUPERFAMILY METABOLITE UPTAKE TRANSPORTER"/>
    <property type="match status" value="1"/>
</dbReference>
<feature type="transmembrane region" description="Helical" evidence="6">
    <location>
        <begin position="728"/>
        <end position="750"/>
    </location>
</feature>
<feature type="transmembrane region" description="Helical" evidence="6">
    <location>
        <begin position="268"/>
        <end position="292"/>
    </location>
</feature>
<evidence type="ECO:0000256" key="5">
    <source>
        <dbReference type="ARBA" id="ARBA00023136"/>
    </source>
</evidence>
<keyword evidence="3 6" id="KW-0812">Transmembrane</keyword>
<evidence type="ECO:0000259" key="7">
    <source>
        <dbReference type="Pfam" id="PF02687"/>
    </source>
</evidence>
<dbReference type="InterPro" id="IPR038766">
    <property type="entry name" value="Membrane_comp_ABC_pdt"/>
</dbReference>
<comment type="subcellular location">
    <subcellularLocation>
        <location evidence="1">Cell membrane</location>
        <topology evidence="1">Multi-pass membrane protein</topology>
    </subcellularLocation>
</comment>
<evidence type="ECO:0000313" key="9">
    <source>
        <dbReference type="EMBL" id="MBD3870289.1"/>
    </source>
</evidence>
<comment type="caution">
    <text evidence="9">The sequence shown here is derived from an EMBL/GenBank/DDBJ whole genome shotgun (WGS) entry which is preliminary data.</text>
</comment>
<keyword evidence="4 6" id="KW-1133">Transmembrane helix</keyword>
<dbReference type="Pfam" id="PF12704">
    <property type="entry name" value="MacB_PCD"/>
    <property type="match status" value="1"/>
</dbReference>
<proteinExistence type="predicted"/>
<gene>
    <name evidence="9" type="ORF">IFJ97_02880</name>
</gene>
<feature type="transmembrane region" description="Helical" evidence="6">
    <location>
        <begin position="814"/>
        <end position="833"/>
    </location>
</feature>
<keyword evidence="2" id="KW-1003">Cell membrane</keyword>
<feature type="domain" description="MacB-like periplasmic core" evidence="8">
    <location>
        <begin position="26"/>
        <end position="235"/>
    </location>
</feature>
<reference evidence="9 10" key="1">
    <citation type="submission" date="2020-08" db="EMBL/GenBank/DDBJ databases">
        <title>Acidobacteriota in marine sediments use diverse sulfur dissimilation pathways.</title>
        <authorList>
            <person name="Wasmund K."/>
        </authorList>
    </citation>
    <scope>NUCLEOTIDE SEQUENCE [LARGE SCALE GENOMIC DNA]</scope>
    <source>
        <strain evidence="9">MAG AM3-A</strain>
    </source>
</reference>
<name>A0A8J7CG24_9BACT</name>
<evidence type="ECO:0000256" key="6">
    <source>
        <dbReference type="SAM" id="Phobius"/>
    </source>
</evidence>
<evidence type="ECO:0000256" key="4">
    <source>
        <dbReference type="ARBA" id="ARBA00022989"/>
    </source>
</evidence>
<dbReference type="Proteomes" id="UP000598633">
    <property type="component" value="Unassembled WGS sequence"/>
</dbReference>
<organism evidence="9 10">
    <name type="scientific">Candidatus Sulfomarinibacter kjeldsenii</name>
    <dbReference type="NCBI Taxonomy" id="2885994"/>
    <lineage>
        <taxon>Bacteria</taxon>
        <taxon>Pseudomonadati</taxon>
        <taxon>Acidobacteriota</taxon>
        <taxon>Thermoanaerobaculia</taxon>
        <taxon>Thermoanaerobaculales</taxon>
        <taxon>Candidatus Sulfomarinibacteraceae</taxon>
        <taxon>Candidatus Sulfomarinibacter</taxon>
    </lineage>
</organism>
<feature type="transmembrane region" description="Helical" evidence="6">
    <location>
        <begin position="313"/>
        <end position="342"/>
    </location>
</feature>
<feature type="transmembrane region" description="Helical" evidence="6">
    <location>
        <begin position="21"/>
        <end position="41"/>
    </location>
</feature>
<protein>
    <submittedName>
        <fullName evidence="9">FtsX-like permease family protein</fullName>
    </submittedName>
</protein>
<feature type="transmembrane region" description="Helical" evidence="6">
    <location>
        <begin position="362"/>
        <end position="383"/>
    </location>
</feature>
<feature type="transmembrane region" description="Helical" evidence="6">
    <location>
        <begin position="771"/>
        <end position="802"/>
    </location>
</feature>
<dbReference type="GO" id="GO:0005886">
    <property type="term" value="C:plasma membrane"/>
    <property type="evidence" value="ECO:0007669"/>
    <property type="project" value="UniProtKB-SubCell"/>
</dbReference>
<evidence type="ECO:0000256" key="2">
    <source>
        <dbReference type="ARBA" id="ARBA00022475"/>
    </source>
</evidence>
<dbReference type="EMBL" id="JACXWA010000051">
    <property type="protein sequence ID" value="MBD3870289.1"/>
    <property type="molecule type" value="Genomic_DNA"/>
</dbReference>
<feature type="domain" description="ABC3 transporter permease C-terminal" evidence="7">
    <location>
        <begin position="271"/>
        <end position="390"/>
    </location>
</feature>
<feature type="domain" description="ABC3 transporter permease C-terminal" evidence="7">
    <location>
        <begin position="728"/>
        <end position="838"/>
    </location>
</feature>
<sequence>MRARSWFALAARESRGSAGRLVFFAACLSVGVAAVVAVAGLSQALDRGIQAQARQLLAADLAVSSRRPIADVVIAAIDGLPGALRTTVIELPSVVSLPEDANGSGAPGPSLLCELKAVGPGYPFYGSVVTEPARPLAALLDDDRVVVGPELLVRLGASVGDHLRIGTTSYEIAGNITSEPDRLEIGVTLGPRVLLSMAGLERSGLMGLGSRVWHRGLVRLADGSTPAQVEAAAEEVRKAVADPEFVNIETYTEAQPALRTALSRVERFLGMVALLSLLIGGIGVAQAVRAWLAGRLDAIAVLRALGVRPREIFLLYLAQTVVLALVGSVLGAVAGALAAMAVPGFLENLLPVRVEVGWQPAAMARGIALGIGVAVIFGLRPLFDVLKVPPVRVLRRDADPLPVGKAVATTLSVVLAVGVLATATLQSGSLVRGALFAVGLIVATAVLALGAWIVVRLVGRVPREFGGVALRHGLAALARPGSGTLGAVVALGLGVLTVLGMYVIQDRLSAQLEAELPDDAPTVFLIDIQPDQWEGVRSTLVEFDAETVDSVEVVIARLQSINGVPVAELVPEQDEESRDRRWVLTREQRLTSMATLPEDNIIIDGALWSDKSRPEVSVERDFATDLGVAVGDSVVFNVQGVPLELLVSSIRTVEWERFSINFFLVVEPGVLDEAPRYRIATARLAAAAELPVQNQLAASHPNVTMLRIRDLLEKIVTVLEQVGFGVRFLGAFTVLAGIAILAGAISAGAVRRGRQVALYKTLGMTRAQVASVFAVEYALIGLVAGLLGTVGGMVLAIAVIRFGFEIAWAWSPTVYAASVAATVGLSVVAGLAASTRALAVRPLAVLRQGDG</sequence>
<evidence type="ECO:0000256" key="1">
    <source>
        <dbReference type="ARBA" id="ARBA00004651"/>
    </source>
</evidence>
<dbReference type="PANTHER" id="PTHR30287:SF1">
    <property type="entry name" value="INNER MEMBRANE PROTEIN"/>
    <property type="match status" value="1"/>
</dbReference>
<evidence type="ECO:0000313" key="10">
    <source>
        <dbReference type="Proteomes" id="UP000598633"/>
    </source>
</evidence>
<dbReference type="AlphaFoldDB" id="A0A8J7CG24"/>
<keyword evidence="5 6" id="KW-0472">Membrane</keyword>
<dbReference type="InterPro" id="IPR025857">
    <property type="entry name" value="MacB_PCD"/>
</dbReference>
<evidence type="ECO:0000256" key="3">
    <source>
        <dbReference type="ARBA" id="ARBA00022692"/>
    </source>
</evidence>
<feature type="transmembrane region" description="Helical" evidence="6">
    <location>
        <begin position="435"/>
        <end position="455"/>
    </location>
</feature>
<dbReference type="Pfam" id="PF02687">
    <property type="entry name" value="FtsX"/>
    <property type="match status" value="2"/>
</dbReference>
<accession>A0A8J7CG24</accession>